<protein>
    <recommendedName>
        <fullName evidence="8">Lipase maturation factor 2</fullName>
    </recommendedName>
</protein>
<evidence type="ECO:0000259" key="11">
    <source>
        <dbReference type="Pfam" id="PF25179"/>
    </source>
</evidence>
<feature type="transmembrane region" description="Helical" evidence="9">
    <location>
        <begin position="129"/>
        <end position="149"/>
    </location>
</feature>
<dbReference type="GO" id="GO:0051604">
    <property type="term" value="P:protein maturation"/>
    <property type="evidence" value="ECO:0007669"/>
    <property type="project" value="InterPro"/>
</dbReference>
<dbReference type="PANTHER" id="PTHR14463:SF5">
    <property type="entry name" value="LIPASE MATURATION FACTOR 2"/>
    <property type="match status" value="1"/>
</dbReference>
<dbReference type="PANTHER" id="PTHR14463">
    <property type="entry name" value="LIPASE MATURATION FACTOR"/>
    <property type="match status" value="1"/>
</dbReference>
<evidence type="ECO:0000313" key="13">
    <source>
        <dbReference type="Proteomes" id="UP000266841"/>
    </source>
</evidence>
<evidence type="ECO:0000256" key="1">
    <source>
        <dbReference type="ARBA" id="ARBA00004477"/>
    </source>
</evidence>
<comment type="caution">
    <text evidence="12">The sequence shown here is derived from an EMBL/GenBank/DDBJ whole genome shotgun (WGS) entry which is preliminary data.</text>
</comment>
<comment type="subcellular location">
    <subcellularLocation>
        <location evidence="1">Endoplasmic reticulum membrane</location>
        <topology evidence="1">Multi-pass membrane protein</topology>
    </subcellularLocation>
</comment>
<dbReference type="InterPro" id="IPR057433">
    <property type="entry name" value="LMF1/2_C"/>
</dbReference>
<evidence type="ECO:0000256" key="7">
    <source>
        <dbReference type="ARBA" id="ARBA00023180"/>
    </source>
</evidence>
<feature type="transmembrane region" description="Helical" evidence="9">
    <location>
        <begin position="299"/>
        <end position="318"/>
    </location>
</feature>
<evidence type="ECO:0000256" key="9">
    <source>
        <dbReference type="SAM" id="Phobius"/>
    </source>
</evidence>
<evidence type="ECO:0000256" key="4">
    <source>
        <dbReference type="ARBA" id="ARBA00022824"/>
    </source>
</evidence>
<dbReference type="OrthoDB" id="434126at2759"/>
<dbReference type="Pfam" id="PF06762">
    <property type="entry name" value="LMF1"/>
    <property type="match status" value="1"/>
</dbReference>
<evidence type="ECO:0000256" key="2">
    <source>
        <dbReference type="ARBA" id="ARBA00005512"/>
    </source>
</evidence>
<dbReference type="EMBL" id="AGNL01013168">
    <property type="protein sequence ID" value="EJK67413.1"/>
    <property type="molecule type" value="Genomic_DNA"/>
</dbReference>
<evidence type="ECO:0000256" key="3">
    <source>
        <dbReference type="ARBA" id="ARBA00022692"/>
    </source>
</evidence>
<feature type="domain" description="Lipase maturation factor 1/2 C-terminal" evidence="11">
    <location>
        <begin position="461"/>
        <end position="570"/>
    </location>
</feature>
<reference evidence="12 13" key="1">
    <citation type="journal article" date="2012" name="Genome Biol.">
        <title>Genome and low-iron response of an oceanic diatom adapted to chronic iron limitation.</title>
        <authorList>
            <person name="Lommer M."/>
            <person name="Specht M."/>
            <person name="Roy A.S."/>
            <person name="Kraemer L."/>
            <person name="Andreson R."/>
            <person name="Gutowska M.A."/>
            <person name="Wolf J."/>
            <person name="Bergner S.V."/>
            <person name="Schilhabel M.B."/>
            <person name="Klostermeier U.C."/>
            <person name="Beiko R.G."/>
            <person name="Rosenstiel P."/>
            <person name="Hippler M."/>
            <person name="Laroche J."/>
        </authorList>
    </citation>
    <scope>NUCLEOTIDE SEQUENCE [LARGE SCALE GENOMIC DNA]</scope>
    <source>
        <strain evidence="12 13">CCMP1005</strain>
    </source>
</reference>
<dbReference type="GO" id="GO:0005789">
    <property type="term" value="C:endoplasmic reticulum membrane"/>
    <property type="evidence" value="ECO:0007669"/>
    <property type="project" value="UniProtKB-SubCell"/>
</dbReference>
<gene>
    <name evidence="12" type="ORF">THAOC_11559</name>
</gene>
<dbReference type="InterPro" id="IPR057434">
    <property type="entry name" value="LMF1/2_N"/>
</dbReference>
<keyword evidence="5 9" id="KW-1133">Transmembrane helix</keyword>
<feature type="transmembrane region" description="Helical" evidence="9">
    <location>
        <begin position="219"/>
        <end position="241"/>
    </location>
</feature>
<evidence type="ECO:0000256" key="8">
    <source>
        <dbReference type="ARBA" id="ARBA00040643"/>
    </source>
</evidence>
<evidence type="ECO:0000313" key="12">
    <source>
        <dbReference type="EMBL" id="EJK67413.1"/>
    </source>
</evidence>
<keyword evidence="6 9" id="KW-0472">Membrane</keyword>
<evidence type="ECO:0000256" key="6">
    <source>
        <dbReference type="ARBA" id="ARBA00023136"/>
    </source>
</evidence>
<dbReference type="Proteomes" id="UP000266841">
    <property type="component" value="Unassembled WGS sequence"/>
</dbReference>
<evidence type="ECO:0000259" key="10">
    <source>
        <dbReference type="Pfam" id="PF06762"/>
    </source>
</evidence>
<feature type="domain" description="Lipase maturation factor 1/2 N-terminal" evidence="10">
    <location>
        <begin position="127"/>
        <end position="282"/>
    </location>
</feature>
<organism evidence="12 13">
    <name type="scientific">Thalassiosira oceanica</name>
    <name type="common">Marine diatom</name>
    <dbReference type="NCBI Taxonomy" id="159749"/>
    <lineage>
        <taxon>Eukaryota</taxon>
        <taxon>Sar</taxon>
        <taxon>Stramenopiles</taxon>
        <taxon>Ochrophyta</taxon>
        <taxon>Bacillariophyta</taxon>
        <taxon>Coscinodiscophyceae</taxon>
        <taxon>Thalassiosirophycidae</taxon>
        <taxon>Thalassiosirales</taxon>
        <taxon>Thalassiosiraceae</taxon>
        <taxon>Thalassiosira</taxon>
    </lineage>
</organism>
<comment type="similarity">
    <text evidence="2">Belongs to the lipase maturation factor family.</text>
</comment>
<dbReference type="InterPro" id="IPR009613">
    <property type="entry name" value="LMF"/>
</dbReference>
<dbReference type="eggNOG" id="ENOG502QTN6">
    <property type="taxonomic scope" value="Eukaryota"/>
</dbReference>
<proteinExistence type="inferred from homology"/>
<keyword evidence="13" id="KW-1185">Reference proteome</keyword>
<keyword evidence="4" id="KW-0256">Endoplasmic reticulum</keyword>
<evidence type="ECO:0000256" key="5">
    <source>
        <dbReference type="ARBA" id="ARBA00022989"/>
    </source>
</evidence>
<sequence length="670" mass="75619">MSFDVLNNASELLDRRKNPGRLTSMYLKSMGYLYLVAFLSYFVQYPGLSSRSGLIPSEEIFRGSFPQLYKAVVVRKGYDADMFADAVTIAGAFLSTLAAAGIVQHGLLYLSLVAAYNVLYTLGSDFYSFQWDILLLEAGFLTGVCIAPWTKLKWQFEGENEVGGWNIRFLLFKLMLMSGVVKIQANCPTWKNLTALEFHFATQCLPGPLAWYAHQMHPLLLRLGVAATFVIEMPAALLLIAPTHTLRKIGAQLQIFLQILIILTGNYNFFNLLTMAMCIPCMMAGDRESSRRWTIMQRLCCAAFLAACCLDMFAWGTFEDAWNREFYKIRFKMDSKKCEELFGKAIPIAVQGTLLFVMVTGISSAVGSTRTLRLCTSIRVVVCCACIIFTALPLYQLTPNLKKPAFLDIFDAKILRRIERGRGPFSNGYGLFRRMTGVGETSAANVTEPSGWAGVDPSVVARPEIILEAQINGSNEWRELSFRWKPGRPDAMPLQVAPHQPRLDWLMWFAALGQIGHNPWLVAFIDKLLHGCPAAVDLINEPGILSGKQNVTMVRAILYHYDFTRVDTEWSRRIPGVEMTTMINGVRPANVWSRRRLWQYVTPLGADSAPLKMSLRQFRIRSGCSDGESQSYRSRTRETWTMICAALFVCLSTEWRRFSSRRQVAKLKIH</sequence>
<feature type="transmembrane region" description="Helical" evidence="9">
    <location>
        <begin position="345"/>
        <end position="366"/>
    </location>
</feature>
<keyword evidence="3 9" id="KW-0812">Transmembrane</keyword>
<feature type="transmembrane region" description="Helical" evidence="9">
    <location>
        <begin position="378"/>
        <end position="395"/>
    </location>
</feature>
<name>K0SM76_THAOC</name>
<feature type="transmembrane region" description="Helical" evidence="9">
    <location>
        <begin position="82"/>
        <end position="100"/>
    </location>
</feature>
<feature type="transmembrane region" description="Helical" evidence="9">
    <location>
        <begin position="25"/>
        <end position="43"/>
    </location>
</feature>
<dbReference type="Pfam" id="PF25179">
    <property type="entry name" value="LMF1_C"/>
    <property type="match status" value="1"/>
</dbReference>
<dbReference type="AlphaFoldDB" id="K0SM76"/>
<dbReference type="OMA" id="HYTPWSQ"/>
<feature type="transmembrane region" description="Helical" evidence="9">
    <location>
        <begin position="253"/>
        <end position="279"/>
    </location>
</feature>
<keyword evidence="7" id="KW-0325">Glycoprotein</keyword>
<accession>K0SM76</accession>